<evidence type="ECO:0000313" key="3">
    <source>
        <dbReference type="Proteomes" id="UP000182635"/>
    </source>
</evidence>
<dbReference type="AlphaFoldDB" id="A0A1I2REN6"/>
<dbReference type="InterPro" id="IPR059176">
    <property type="entry name" value="UDP-X_N"/>
</dbReference>
<accession>A0A1I2REN6</accession>
<dbReference type="Gene3D" id="6.10.250.1120">
    <property type="match status" value="1"/>
</dbReference>
<dbReference type="Pfam" id="PF12535">
    <property type="entry name" value="Nudix_N"/>
    <property type="match status" value="1"/>
</dbReference>
<proteinExistence type="predicted"/>
<dbReference type="Proteomes" id="UP000182635">
    <property type="component" value="Unassembled WGS sequence"/>
</dbReference>
<protein>
    <submittedName>
        <fullName evidence="2">Hydrolase of X-linked nucleoside diphosphate N terminal</fullName>
    </submittedName>
</protein>
<organism evidence="2 3">
    <name type="scientific">Ligilactobacillus ruminis DSM 20403 = NBRC 102161</name>
    <dbReference type="NCBI Taxonomy" id="1423798"/>
    <lineage>
        <taxon>Bacteria</taxon>
        <taxon>Bacillati</taxon>
        <taxon>Bacillota</taxon>
        <taxon>Bacilli</taxon>
        <taxon>Lactobacillales</taxon>
        <taxon>Lactobacillaceae</taxon>
        <taxon>Ligilactobacillus</taxon>
    </lineage>
</organism>
<keyword evidence="2" id="KW-0378">Hydrolase</keyword>
<feature type="domain" description="UDP-X diphosphatase-like N-terminal oligomerisation" evidence="1">
    <location>
        <begin position="4"/>
        <end position="42"/>
    </location>
</feature>
<evidence type="ECO:0000259" key="1">
    <source>
        <dbReference type="Pfam" id="PF12535"/>
    </source>
</evidence>
<reference evidence="3" key="1">
    <citation type="submission" date="2016-10" db="EMBL/GenBank/DDBJ databases">
        <authorList>
            <person name="Varghese N."/>
            <person name="Submissions S."/>
        </authorList>
    </citation>
    <scope>NUCLEOTIDE SEQUENCE [LARGE SCALE GENOMIC DNA]</scope>
    <source>
        <strain evidence="3">DSM 20403</strain>
    </source>
</reference>
<name>A0A1I2REN6_9LACO</name>
<dbReference type="GO" id="GO:0016787">
    <property type="term" value="F:hydrolase activity"/>
    <property type="evidence" value="ECO:0007669"/>
    <property type="project" value="UniProtKB-KW"/>
</dbReference>
<sequence>MSRNKWTDMIIELQSLAQAGLTSGRDDFDLERYARIRDIAAEVDRVIAVARLGKSQHYPLRIRCLQDLHPLPRHRRKLREKHRDHRL</sequence>
<evidence type="ECO:0000313" key="2">
    <source>
        <dbReference type="EMBL" id="SFG37959.1"/>
    </source>
</evidence>
<dbReference type="EMBL" id="FOPI01000016">
    <property type="protein sequence ID" value="SFG37959.1"/>
    <property type="molecule type" value="Genomic_DNA"/>
</dbReference>
<gene>
    <name evidence="2" type="ORF">SAMN02910432_01124</name>
</gene>